<name>W4JXX2_HETIT</name>
<dbReference type="EMBL" id="KI925462">
    <property type="protein sequence ID" value="ETW77731.1"/>
    <property type="molecule type" value="Genomic_DNA"/>
</dbReference>
<dbReference type="Pfam" id="PF20415">
    <property type="entry name" value="DUF6699"/>
    <property type="match status" value="1"/>
</dbReference>
<dbReference type="GeneID" id="20671122"/>
<dbReference type="InterPro" id="IPR046522">
    <property type="entry name" value="DUF6699"/>
</dbReference>
<protein>
    <recommendedName>
        <fullName evidence="1">DUF6699 domain-containing protein</fullName>
    </recommendedName>
</protein>
<keyword evidence="3" id="KW-1185">Reference proteome</keyword>
<evidence type="ECO:0000313" key="3">
    <source>
        <dbReference type="Proteomes" id="UP000030671"/>
    </source>
</evidence>
<evidence type="ECO:0000259" key="1">
    <source>
        <dbReference type="Pfam" id="PF20415"/>
    </source>
</evidence>
<dbReference type="InParanoid" id="W4JXX2"/>
<sequence>MRVTARKTWESVRDHFQEDAVRPAATKIMISCVRDIGGATFDWPPLLIEKTHSVTCYEMLSSIWEYFQQRFSDVEIEHMERQYPGIKRMMSDSCHRRCMRTPGLAEFERRQGLKRIDYLDIRTMFKGLSVSVGLDGTWVLHLHLYGRHN</sequence>
<organism evidence="2 3">
    <name type="scientific">Heterobasidion irregulare (strain TC 32-1)</name>
    <dbReference type="NCBI Taxonomy" id="747525"/>
    <lineage>
        <taxon>Eukaryota</taxon>
        <taxon>Fungi</taxon>
        <taxon>Dikarya</taxon>
        <taxon>Basidiomycota</taxon>
        <taxon>Agaricomycotina</taxon>
        <taxon>Agaricomycetes</taxon>
        <taxon>Russulales</taxon>
        <taxon>Bondarzewiaceae</taxon>
        <taxon>Heterobasidion</taxon>
        <taxon>Heterobasidion annosum species complex</taxon>
    </lineage>
</organism>
<dbReference type="AlphaFoldDB" id="W4JXX2"/>
<dbReference type="RefSeq" id="XP_009549766.1">
    <property type="nucleotide sequence ID" value="XM_009551471.1"/>
</dbReference>
<dbReference type="eggNOG" id="ENOG502SUE7">
    <property type="taxonomic scope" value="Eukaryota"/>
</dbReference>
<proteinExistence type="predicted"/>
<dbReference type="Proteomes" id="UP000030671">
    <property type="component" value="Unassembled WGS sequence"/>
</dbReference>
<dbReference type="KEGG" id="hir:HETIRDRAFT_325205"/>
<reference evidence="2 3" key="1">
    <citation type="journal article" date="2012" name="New Phytol.">
        <title>Insight into trade-off between wood decay and parasitism from the genome of a fungal forest pathogen.</title>
        <authorList>
            <person name="Olson A."/>
            <person name="Aerts A."/>
            <person name="Asiegbu F."/>
            <person name="Belbahri L."/>
            <person name="Bouzid O."/>
            <person name="Broberg A."/>
            <person name="Canback B."/>
            <person name="Coutinho P.M."/>
            <person name="Cullen D."/>
            <person name="Dalman K."/>
            <person name="Deflorio G."/>
            <person name="van Diepen L.T."/>
            <person name="Dunand C."/>
            <person name="Duplessis S."/>
            <person name="Durling M."/>
            <person name="Gonthier P."/>
            <person name="Grimwood J."/>
            <person name="Fossdal C.G."/>
            <person name="Hansson D."/>
            <person name="Henrissat B."/>
            <person name="Hietala A."/>
            <person name="Himmelstrand K."/>
            <person name="Hoffmeister D."/>
            <person name="Hogberg N."/>
            <person name="James T.Y."/>
            <person name="Karlsson M."/>
            <person name="Kohler A."/>
            <person name="Kues U."/>
            <person name="Lee Y.H."/>
            <person name="Lin Y.C."/>
            <person name="Lind M."/>
            <person name="Lindquist E."/>
            <person name="Lombard V."/>
            <person name="Lucas S."/>
            <person name="Lunden K."/>
            <person name="Morin E."/>
            <person name="Murat C."/>
            <person name="Park J."/>
            <person name="Raffaello T."/>
            <person name="Rouze P."/>
            <person name="Salamov A."/>
            <person name="Schmutz J."/>
            <person name="Solheim H."/>
            <person name="Stahlberg J."/>
            <person name="Velez H."/>
            <person name="de Vries R.P."/>
            <person name="Wiebenga A."/>
            <person name="Woodward S."/>
            <person name="Yakovlev I."/>
            <person name="Garbelotto M."/>
            <person name="Martin F."/>
            <person name="Grigoriev I.V."/>
            <person name="Stenlid J."/>
        </authorList>
    </citation>
    <scope>NUCLEOTIDE SEQUENCE [LARGE SCALE GENOMIC DNA]</scope>
    <source>
        <strain evidence="2 3">TC 32-1</strain>
    </source>
</reference>
<dbReference type="HOGENOM" id="CLU_160410_0_0_1"/>
<dbReference type="OrthoDB" id="3241567at2759"/>
<accession>W4JXX2</accession>
<feature type="domain" description="DUF6699" evidence="1">
    <location>
        <begin position="13"/>
        <end position="130"/>
    </location>
</feature>
<evidence type="ECO:0000313" key="2">
    <source>
        <dbReference type="EMBL" id="ETW77731.1"/>
    </source>
</evidence>
<gene>
    <name evidence="2" type="ORF">HETIRDRAFT_325205</name>
</gene>